<keyword evidence="3" id="KW-1185">Reference proteome</keyword>
<proteinExistence type="predicted"/>
<dbReference type="InterPro" id="IPR036388">
    <property type="entry name" value="WH-like_DNA-bd_sf"/>
</dbReference>
<accession>A0AA40SRD7</accession>
<name>A0AA40SRD7_9MICO</name>
<dbReference type="InterPro" id="IPR036390">
    <property type="entry name" value="WH_DNA-bd_sf"/>
</dbReference>
<dbReference type="AlphaFoldDB" id="A0AA40SRD7"/>
<protein>
    <recommendedName>
        <fullName evidence="4">HTH marR-type domain-containing protein</fullName>
    </recommendedName>
</protein>
<evidence type="ECO:0000313" key="2">
    <source>
        <dbReference type="EMBL" id="MBB4140862.1"/>
    </source>
</evidence>
<evidence type="ECO:0000256" key="1">
    <source>
        <dbReference type="SAM" id="MobiDB-lite"/>
    </source>
</evidence>
<dbReference type="EMBL" id="JACIFH010000001">
    <property type="protein sequence ID" value="MBB4140862.1"/>
    <property type="molecule type" value="Genomic_DNA"/>
</dbReference>
<feature type="region of interest" description="Disordered" evidence="1">
    <location>
        <begin position="180"/>
        <end position="242"/>
    </location>
</feature>
<evidence type="ECO:0008006" key="4">
    <source>
        <dbReference type="Google" id="ProtNLM"/>
    </source>
</evidence>
<dbReference type="Proteomes" id="UP000549113">
    <property type="component" value="Unassembled WGS sequence"/>
</dbReference>
<feature type="compositionally biased region" description="Basic and acidic residues" evidence="1">
    <location>
        <begin position="194"/>
        <end position="242"/>
    </location>
</feature>
<gene>
    <name evidence="2" type="ORF">BKA10_002656</name>
</gene>
<dbReference type="SUPFAM" id="SSF46785">
    <property type="entry name" value="Winged helix' DNA-binding domain"/>
    <property type="match status" value="1"/>
</dbReference>
<dbReference type="RefSeq" id="WP_183500372.1">
    <property type="nucleotide sequence ID" value="NZ_BAABCO010000004.1"/>
</dbReference>
<reference evidence="2 3" key="1">
    <citation type="submission" date="2020-08" db="EMBL/GenBank/DDBJ databases">
        <title>Sequencing the genomes of 1000 actinobacteria strains.</title>
        <authorList>
            <person name="Klenk H.-P."/>
        </authorList>
    </citation>
    <scope>NUCLEOTIDE SEQUENCE [LARGE SCALE GENOMIC DNA]</scope>
    <source>
        <strain evidence="2 3">DSM 19600</strain>
    </source>
</reference>
<sequence>MNTEYENTENTTPTSRPLGYWLRIVDRLIAREFETAFADEDITRRDWRILNVLDGDVDAPELIEHLERRGKKLRRLVDRGWVTETEGSWTLTDEGRAAKERLSAAVTGIRTKVAGSVPDEDFATAVRTLEAIARELGWDESAPERGFSRGLRGFGHGGQRGHRRRGFGPALDADYGPGERFAPGRSHVGPRGFGRGDDCGREGRDGFGHGRDRGGREHRAAERAYERGFDAGFTRGRDAQTA</sequence>
<dbReference type="Gene3D" id="1.10.10.10">
    <property type="entry name" value="Winged helix-like DNA-binding domain superfamily/Winged helix DNA-binding domain"/>
    <property type="match status" value="1"/>
</dbReference>
<comment type="caution">
    <text evidence="2">The sequence shown here is derived from an EMBL/GenBank/DDBJ whole genome shotgun (WGS) entry which is preliminary data.</text>
</comment>
<evidence type="ECO:0000313" key="3">
    <source>
        <dbReference type="Proteomes" id="UP000549113"/>
    </source>
</evidence>
<organism evidence="2 3">
    <name type="scientific">Microbacterium invictum</name>
    <dbReference type="NCBI Taxonomy" id="515415"/>
    <lineage>
        <taxon>Bacteria</taxon>
        <taxon>Bacillati</taxon>
        <taxon>Actinomycetota</taxon>
        <taxon>Actinomycetes</taxon>
        <taxon>Micrococcales</taxon>
        <taxon>Microbacteriaceae</taxon>
        <taxon>Microbacterium</taxon>
    </lineage>
</organism>